<proteinExistence type="predicted"/>
<evidence type="ECO:0000313" key="1">
    <source>
        <dbReference type="EMBL" id="CAE0154995.1"/>
    </source>
</evidence>
<name>A0A7S3FP72_9EUKA</name>
<dbReference type="EMBL" id="HBHX01073868">
    <property type="protein sequence ID" value="CAE0154995.1"/>
    <property type="molecule type" value="Transcribed_RNA"/>
</dbReference>
<reference evidence="1" key="1">
    <citation type="submission" date="2021-01" db="EMBL/GenBank/DDBJ databases">
        <authorList>
            <person name="Corre E."/>
            <person name="Pelletier E."/>
            <person name="Niang G."/>
            <person name="Scheremetjew M."/>
            <person name="Finn R."/>
            <person name="Kale V."/>
            <person name="Holt S."/>
            <person name="Cochrane G."/>
            <person name="Meng A."/>
            <person name="Brown T."/>
            <person name="Cohen L."/>
        </authorList>
    </citation>
    <scope>NUCLEOTIDE SEQUENCE</scope>
    <source>
        <strain evidence="1">CCMP281</strain>
    </source>
</reference>
<accession>A0A7S3FP72</accession>
<organism evidence="1">
    <name type="scientific">Haptolina ericina</name>
    <dbReference type="NCBI Taxonomy" id="156174"/>
    <lineage>
        <taxon>Eukaryota</taxon>
        <taxon>Haptista</taxon>
        <taxon>Haptophyta</taxon>
        <taxon>Prymnesiophyceae</taxon>
        <taxon>Prymnesiales</taxon>
        <taxon>Prymnesiaceae</taxon>
        <taxon>Haptolina</taxon>
    </lineage>
</organism>
<sequence>MVQRMVRSQHLRRRWYYVVRKGFATQYGFMPQHLPPVRHGRRPDWWWPKRSVEVAALRELGELHYWERPSDPIWYERHVEPVVSPLAEQSAAQLAATPPSCVPHLPYLPHPWPRSPRPFHVASPVGTPDAARLLSDGHSPVTAQAPTGDAGLEGGGGAMFMDGWADDADWAPLAEGIAEAVSEAVSDGFSEYAHASMLDDLSGVRARQGGLGVRRAVGLEGVDCLVFSRLKPTG</sequence>
<dbReference type="AlphaFoldDB" id="A0A7S3FP72"/>
<protein>
    <submittedName>
        <fullName evidence="1">Uncharacterized protein</fullName>
    </submittedName>
</protein>
<gene>
    <name evidence="1" type="ORF">HERI1096_LOCUS40907</name>
</gene>